<dbReference type="Proteomes" id="UP000487649">
    <property type="component" value="Unassembled WGS sequence"/>
</dbReference>
<name>A0A9X4XFM1_9FIRM</name>
<reference evidence="1 2" key="1">
    <citation type="journal article" date="2019" name="Nat. Med.">
        <title>A library of human gut bacterial isolates paired with longitudinal multiomics data enables mechanistic microbiome research.</title>
        <authorList>
            <person name="Poyet M."/>
            <person name="Groussin M."/>
            <person name="Gibbons S.M."/>
            <person name="Avila-Pacheco J."/>
            <person name="Jiang X."/>
            <person name="Kearney S.M."/>
            <person name="Perrotta A.R."/>
            <person name="Berdy B."/>
            <person name="Zhao S."/>
            <person name="Lieberman T.D."/>
            <person name="Swanson P.K."/>
            <person name="Smith M."/>
            <person name="Roesemann S."/>
            <person name="Alexander J.E."/>
            <person name="Rich S.A."/>
            <person name="Livny J."/>
            <person name="Vlamakis H."/>
            <person name="Clish C."/>
            <person name="Bullock K."/>
            <person name="Deik A."/>
            <person name="Scott J."/>
            <person name="Pierce K.A."/>
            <person name="Xavier R.J."/>
            <person name="Alm E.J."/>
        </authorList>
    </citation>
    <scope>NUCLEOTIDE SEQUENCE [LARGE SCALE GENOMIC DNA]</scope>
    <source>
        <strain evidence="1 2">BIOML-A198</strain>
    </source>
</reference>
<comment type="caution">
    <text evidence="1">The sequence shown here is derived from an EMBL/GenBank/DDBJ whole genome shotgun (WGS) entry which is preliminary data.</text>
</comment>
<accession>A0A9X4XFM1</accession>
<sequence length="86" mass="10145">MDYYYQADILFKTGHKEKIERVQQISLFNPDTQKYEKIPYTRVSAISEFQFINKGLLTFYAENRVSALLDLSEVSLLKIQVIQVHK</sequence>
<organism evidence="1 2">
    <name type="scientific">Turicibacter sanguinis</name>
    <dbReference type="NCBI Taxonomy" id="154288"/>
    <lineage>
        <taxon>Bacteria</taxon>
        <taxon>Bacillati</taxon>
        <taxon>Bacillota</taxon>
        <taxon>Erysipelotrichia</taxon>
        <taxon>Erysipelotrichales</taxon>
        <taxon>Turicibacteraceae</taxon>
        <taxon>Turicibacter</taxon>
    </lineage>
</organism>
<gene>
    <name evidence="1" type="ORF">GMA92_11830</name>
</gene>
<proteinExistence type="predicted"/>
<protein>
    <submittedName>
        <fullName evidence="1">Uncharacterized protein</fullName>
    </submittedName>
</protein>
<dbReference type="RefSeq" id="WP_155222974.1">
    <property type="nucleotide sequence ID" value="NZ_CAJJOK010000018.1"/>
</dbReference>
<dbReference type="AlphaFoldDB" id="A0A9X4XFM1"/>
<evidence type="ECO:0000313" key="2">
    <source>
        <dbReference type="Proteomes" id="UP000487649"/>
    </source>
</evidence>
<dbReference type="EMBL" id="WMQE01000030">
    <property type="protein sequence ID" value="MTK22098.1"/>
    <property type="molecule type" value="Genomic_DNA"/>
</dbReference>
<evidence type="ECO:0000313" key="1">
    <source>
        <dbReference type="EMBL" id="MTK22098.1"/>
    </source>
</evidence>